<evidence type="ECO:0000256" key="1">
    <source>
        <dbReference type="ARBA" id="ARBA00004651"/>
    </source>
</evidence>
<feature type="transmembrane region" description="Helical" evidence="8">
    <location>
        <begin position="185"/>
        <end position="207"/>
    </location>
</feature>
<keyword evidence="5 8" id="KW-1133">Transmembrane helix</keyword>
<feature type="transmembrane region" description="Helical" evidence="8">
    <location>
        <begin position="92"/>
        <end position="110"/>
    </location>
</feature>
<reference evidence="10 11" key="1">
    <citation type="submission" date="2016-10" db="EMBL/GenBank/DDBJ databases">
        <authorList>
            <person name="de Groot N.N."/>
        </authorList>
    </citation>
    <scope>NUCLEOTIDE SEQUENCE [LARGE SCALE GENOMIC DNA]</scope>
    <source>
        <strain evidence="10 11">WG14</strain>
    </source>
</reference>
<sequence>MNFFILTPLIFFSTSISLFFLYKHKYFLINLTYISTFMLLIFSKYQSFVLGDYGRNIGIQHVLEYENKLILVFFFLLSFLTYTIFFLKKEKYFLMIFMILNGAIINFFLSRDYFNIYVSLELISMSLFLLVAFDREVKKVWASLKYMIFSSIALNFYLIAIAILYSNTGTLNLIENLSFEKPLFFHTFLITSLLIKSGVFFLSGWVLDVQTHSVPGISAILTGVVEKMGLWLIFLLYPTMNDGIKNYLTIFALITLFLSYLYLIFQKKIKKVFAVSTMSQVSYGLLIIIFSRDLFVYFFIYHMITKGIIFILIDKIFTEKNIIYIKNMKEKIIRYDTYLMIFILLFNLTGVYPSILYLLKKNIGYTLFLNSIIFLVGIFFGKIISNLNITEKAKKMNNIIIPLSSLLIIINLYLQSENIYESIIGFIFFIFGFVIYKIFKEESFEKDFSIFDFDKNLYYIYTFVLISMIFELKGMI</sequence>
<dbReference type="AlphaFoldDB" id="A0A1G6LHU2"/>
<dbReference type="PANTHER" id="PTHR42703:SF1">
    <property type="entry name" value="NA(+)_H(+) ANTIPORTER SUBUNIT D1"/>
    <property type="match status" value="1"/>
</dbReference>
<evidence type="ECO:0000313" key="10">
    <source>
        <dbReference type="EMBL" id="SDC42801.1"/>
    </source>
</evidence>
<feature type="transmembrane region" description="Helical" evidence="8">
    <location>
        <begin position="69"/>
        <end position="87"/>
    </location>
</feature>
<keyword evidence="3" id="KW-1003">Cell membrane</keyword>
<comment type="subcellular location">
    <subcellularLocation>
        <location evidence="1">Cell membrane</location>
        <topology evidence="1">Multi-pass membrane protein</topology>
    </subcellularLocation>
    <subcellularLocation>
        <location evidence="7">Membrane</location>
        <topology evidence="7">Multi-pass membrane protein</topology>
    </subcellularLocation>
</comment>
<evidence type="ECO:0000259" key="9">
    <source>
        <dbReference type="Pfam" id="PF00361"/>
    </source>
</evidence>
<evidence type="ECO:0000256" key="4">
    <source>
        <dbReference type="ARBA" id="ARBA00022692"/>
    </source>
</evidence>
<comment type="similarity">
    <text evidence="2">Belongs to the CPA3 antiporters (TC 2.A.63) subunit D family.</text>
</comment>
<feature type="transmembrane region" description="Helical" evidence="8">
    <location>
        <begin position="457"/>
        <end position="475"/>
    </location>
</feature>
<feature type="transmembrane region" description="Helical" evidence="8">
    <location>
        <begin position="6"/>
        <end position="22"/>
    </location>
</feature>
<evidence type="ECO:0000256" key="8">
    <source>
        <dbReference type="SAM" id="Phobius"/>
    </source>
</evidence>
<feature type="transmembrane region" description="Helical" evidence="8">
    <location>
        <begin position="272"/>
        <end position="290"/>
    </location>
</feature>
<keyword evidence="11" id="KW-1185">Reference proteome</keyword>
<protein>
    <submittedName>
        <fullName evidence="10">Multisubunit sodium/proton antiporter, MrpD subunit</fullName>
    </submittedName>
</protein>
<gene>
    <name evidence="10" type="ORF">SAMN04488588_1039</name>
</gene>
<organism evidence="10 11">
    <name type="scientific">Geotoga petraea</name>
    <dbReference type="NCBI Taxonomy" id="28234"/>
    <lineage>
        <taxon>Bacteria</taxon>
        <taxon>Thermotogati</taxon>
        <taxon>Thermotogota</taxon>
        <taxon>Thermotogae</taxon>
        <taxon>Petrotogales</taxon>
        <taxon>Petrotogaceae</taxon>
        <taxon>Geotoga</taxon>
    </lineage>
</organism>
<evidence type="ECO:0000256" key="5">
    <source>
        <dbReference type="ARBA" id="ARBA00022989"/>
    </source>
</evidence>
<feature type="transmembrane region" description="Helical" evidence="8">
    <location>
        <begin position="338"/>
        <end position="359"/>
    </location>
</feature>
<dbReference type="STRING" id="28234.SAMN04488588_1039"/>
<name>A0A1G6LHU2_9BACT</name>
<dbReference type="Pfam" id="PF00361">
    <property type="entry name" value="Proton_antipo_M"/>
    <property type="match status" value="1"/>
</dbReference>
<feature type="transmembrane region" description="Helical" evidence="8">
    <location>
        <begin position="365"/>
        <end position="384"/>
    </location>
</feature>
<feature type="domain" description="NADH:quinone oxidoreductase/Mrp antiporter transmembrane" evidence="9">
    <location>
        <begin position="110"/>
        <end position="384"/>
    </location>
</feature>
<accession>A0A1G6LHU2</accession>
<evidence type="ECO:0000313" key="11">
    <source>
        <dbReference type="Proteomes" id="UP000199322"/>
    </source>
</evidence>
<dbReference type="PANTHER" id="PTHR42703">
    <property type="entry name" value="NADH DEHYDROGENASE"/>
    <property type="match status" value="1"/>
</dbReference>
<keyword evidence="4 7" id="KW-0812">Transmembrane</keyword>
<feature type="transmembrane region" description="Helical" evidence="8">
    <location>
        <begin position="296"/>
        <end position="317"/>
    </location>
</feature>
<proteinExistence type="inferred from homology"/>
<dbReference type="InterPro" id="IPR001750">
    <property type="entry name" value="ND/Mrp_TM"/>
</dbReference>
<feature type="transmembrane region" description="Helical" evidence="8">
    <location>
        <begin position="246"/>
        <end position="265"/>
    </location>
</feature>
<dbReference type="GO" id="GO:0005886">
    <property type="term" value="C:plasma membrane"/>
    <property type="evidence" value="ECO:0007669"/>
    <property type="project" value="UniProtKB-SubCell"/>
</dbReference>
<feature type="transmembrane region" description="Helical" evidence="8">
    <location>
        <begin position="396"/>
        <end position="413"/>
    </location>
</feature>
<keyword evidence="6 8" id="KW-0472">Membrane</keyword>
<evidence type="ECO:0000256" key="3">
    <source>
        <dbReference type="ARBA" id="ARBA00022475"/>
    </source>
</evidence>
<feature type="transmembrane region" description="Helical" evidence="8">
    <location>
        <begin position="116"/>
        <end position="134"/>
    </location>
</feature>
<dbReference type="EMBL" id="FMYV01000004">
    <property type="protein sequence ID" value="SDC42801.1"/>
    <property type="molecule type" value="Genomic_DNA"/>
</dbReference>
<feature type="transmembrane region" description="Helical" evidence="8">
    <location>
        <begin position="219"/>
        <end position="240"/>
    </location>
</feature>
<feature type="transmembrane region" description="Helical" evidence="8">
    <location>
        <begin position="146"/>
        <end position="165"/>
    </location>
</feature>
<evidence type="ECO:0000256" key="2">
    <source>
        <dbReference type="ARBA" id="ARBA00005346"/>
    </source>
</evidence>
<feature type="transmembrane region" description="Helical" evidence="8">
    <location>
        <begin position="27"/>
        <end position="49"/>
    </location>
</feature>
<evidence type="ECO:0000256" key="6">
    <source>
        <dbReference type="ARBA" id="ARBA00023136"/>
    </source>
</evidence>
<dbReference type="Proteomes" id="UP000199322">
    <property type="component" value="Unassembled WGS sequence"/>
</dbReference>
<evidence type="ECO:0000256" key="7">
    <source>
        <dbReference type="RuleBase" id="RU000320"/>
    </source>
</evidence>
<dbReference type="InterPro" id="IPR050586">
    <property type="entry name" value="CPA3_Na-H_Antiporter_D"/>
</dbReference>
<feature type="transmembrane region" description="Helical" evidence="8">
    <location>
        <begin position="419"/>
        <end position="436"/>
    </location>
</feature>